<keyword evidence="4 5" id="KW-0472">Membrane</keyword>
<dbReference type="EMBL" id="JAKELO010000002">
    <property type="protein sequence ID" value="MDE4908825.1"/>
    <property type="molecule type" value="Genomic_DNA"/>
</dbReference>
<evidence type="ECO:0000256" key="4">
    <source>
        <dbReference type="ARBA" id="ARBA00023136"/>
    </source>
</evidence>
<organism evidence="7 8">
    <name type="scientific">Methanogenium marinum</name>
    <dbReference type="NCBI Taxonomy" id="348610"/>
    <lineage>
        <taxon>Archaea</taxon>
        <taxon>Methanobacteriati</taxon>
        <taxon>Methanobacteriota</taxon>
        <taxon>Stenosarchaea group</taxon>
        <taxon>Methanomicrobia</taxon>
        <taxon>Methanomicrobiales</taxon>
        <taxon>Methanomicrobiaceae</taxon>
        <taxon>Methanogenium</taxon>
    </lineage>
</organism>
<dbReference type="InterPro" id="IPR050768">
    <property type="entry name" value="UPF0353/GerABKA_families"/>
</dbReference>
<sequence length="325" mass="35793">MTGFYHPEFLFALIAIPVLVYYYWYHEKHSRRRALEFSKLSFVKAAGKAQTSDGKHSKVSYFTPKKTVFILFLLAFIFLIIGLAGPHIPLETEKEGVNVVLAMDVSGSMQATDYKPNRLEVAKKSALLLVNSLGEKDYAGIVVFDSGASSAAYLSPDKEKTGRKLMAITKRDGNTAIGDGLALATDMADSIPGKRKVVILLSDGENNAGSITPAEAVTFAKERDIQVFTIGLGSDEPVLYDYDPFGNPLYANLDEGNLKFIAEETGGEYFRSVDEETLQEIYAGLNQEIVREAEETDVSRIFYYLGVIALLAGMLLAFGRRQVIP</sequence>
<dbReference type="InterPro" id="IPR002035">
    <property type="entry name" value="VWF_A"/>
</dbReference>
<dbReference type="Pfam" id="PF13519">
    <property type="entry name" value="VWA_2"/>
    <property type="match status" value="1"/>
</dbReference>
<dbReference type="SUPFAM" id="SSF53300">
    <property type="entry name" value="vWA-like"/>
    <property type="match status" value="1"/>
</dbReference>
<keyword evidence="2 5" id="KW-0812">Transmembrane</keyword>
<evidence type="ECO:0000259" key="6">
    <source>
        <dbReference type="PROSITE" id="PS50234"/>
    </source>
</evidence>
<keyword evidence="8" id="KW-1185">Reference proteome</keyword>
<feature type="transmembrane region" description="Helical" evidence="5">
    <location>
        <begin position="68"/>
        <end position="88"/>
    </location>
</feature>
<evidence type="ECO:0000313" key="7">
    <source>
        <dbReference type="EMBL" id="MDE4908825.1"/>
    </source>
</evidence>
<dbReference type="SMART" id="SM00327">
    <property type="entry name" value="VWA"/>
    <property type="match status" value="1"/>
</dbReference>
<dbReference type="Pfam" id="PF07584">
    <property type="entry name" value="BatA"/>
    <property type="match status" value="1"/>
</dbReference>
<feature type="transmembrane region" description="Helical" evidence="5">
    <location>
        <begin position="6"/>
        <end position="25"/>
    </location>
</feature>
<dbReference type="PROSITE" id="PS50234">
    <property type="entry name" value="VWFA"/>
    <property type="match status" value="1"/>
</dbReference>
<dbReference type="InterPro" id="IPR024163">
    <property type="entry name" value="Aerotolerance_reg_N"/>
</dbReference>
<evidence type="ECO:0000256" key="2">
    <source>
        <dbReference type="ARBA" id="ARBA00022692"/>
    </source>
</evidence>
<feature type="domain" description="VWFA" evidence="6">
    <location>
        <begin position="98"/>
        <end position="285"/>
    </location>
</feature>
<evidence type="ECO:0000256" key="1">
    <source>
        <dbReference type="ARBA" id="ARBA00022475"/>
    </source>
</evidence>
<dbReference type="AlphaFoldDB" id="A0A9Q4KR59"/>
<accession>A0A9Q4KR59</accession>
<feature type="transmembrane region" description="Helical" evidence="5">
    <location>
        <begin position="301"/>
        <end position="319"/>
    </location>
</feature>
<dbReference type="PANTHER" id="PTHR22550:SF5">
    <property type="entry name" value="LEUCINE ZIPPER PROTEIN 4"/>
    <property type="match status" value="1"/>
</dbReference>
<evidence type="ECO:0000256" key="3">
    <source>
        <dbReference type="ARBA" id="ARBA00022989"/>
    </source>
</evidence>
<keyword evidence="3 5" id="KW-1133">Transmembrane helix</keyword>
<protein>
    <submittedName>
        <fullName evidence="7">VWA domain-containing protein</fullName>
    </submittedName>
</protein>
<name>A0A9Q4KR59_9EURY</name>
<reference evidence="7" key="1">
    <citation type="submission" date="2022-01" db="EMBL/GenBank/DDBJ databases">
        <title>Draft genome of Methanogenium marinum DSM 15558.</title>
        <authorList>
            <person name="Chen S.-C."/>
            <person name="You Y.-T."/>
        </authorList>
    </citation>
    <scope>NUCLEOTIDE SEQUENCE</scope>
    <source>
        <strain evidence="7">DSM 15558</strain>
    </source>
</reference>
<keyword evidence="1" id="KW-1003">Cell membrane</keyword>
<dbReference type="Gene3D" id="3.40.50.410">
    <property type="entry name" value="von Willebrand factor, type A domain"/>
    <property type="match status" value="1"/>
</dbReference>
<gene>
    <name evidence="7" type="ORF">L0665_09420</name>
</gene>
<dbReference type="InterPro" id="IPR036465">
    <property type="entry name" value="vWFA_dom_sf"/>
</dbReference>
<evidence type="ECO:0000313" key="8">
    <source>
        <dbReference type="Proteomes" id="UP001143747"/>
    </source>
</evidence>
<dbReference type="PANTHER" id="PTHR22550">
    <property type="entry name" value="SPORE GERMINATION PROTEIN"/>
    <property type="match status" value="1"/>
</dbReference>
<proteinExistence type="predicted"/>
<evidence type="ECO:0000256" key="5">
    <source>
        <dbReference type="SAM" id="Phobius"/>
    </source>
</evidence>
<dbReference type="RefSeq" id="WP_274925436.1">
    <property type="nucleotide sequence ID" value="NZ_JAKELO010000002.1"/>
</dbReference>
<dbReference type="Proteomes" id="UP001143747">
    <property type="component" value="Unassembled WGS sequence"/>
</dbReference>
<comment type="caution">
    <text evidence="7">The sequence shown here is derived from an EMBL/GenBank/DDBJ whole genome shotgun (WGS) entry which is preliminary data.</text>
</comment>